<dbReference type="InParanoid" id="A0A0H2SNE5"/>
<protein>
    <submittedName>
        <fullName evidence="2">Uncharacterized protein</fullName>
    </submittedName>
</protein>
<feature type="compositionally biased region" description="Polar residues" evidence="1">
    <location>
        <begin position="461"/>
        <end position="471"/>
    </location>
</feature>
<evidence type="ECO:0000313" key="2">
    <source>
        <dbReference type="EMBL" id="KLO18586.1"/>
    </source>
</evidence>
<reference evidence="2 3" key="1">
    <citation type="submission" date="2015-04" db="EMBL/GenBank/DDBJ databases">
        <title>Complete genome sequence of Schizopora paradoxa KUC8140, a cosmopolitan wood degrader in East Asia.</title>
        <authorList>
            <consortium name="DOE Joint Genome Institute"/>
            <person name="Min B."/>
            <person name="Park H."/>
            <person name="Jang Y."/>
            <person name="Kim J.-J."/>
            <person name="Kim K.H."/>
            <person name="Pangilinan J."/>
            <person name="Lipzen A."/>
            <person name="Riley R."/>
            <person name="Grigoriev I.V."/>
            <person name="Spatafora J.W."/>
            <person name="Choi I.-G."/>
        </authorList>
    </citation>
    <scope>NUCLEOTIDE SEQUENCE [LARGE SCALE GENOMIC DNA]</scope>
    <source>
        <strain evidence="2 3">KUC8140</strain>
    </source>
</reference>
<evidence type="ECO:0000313" key="3">
    <source>
        <dbReference type="Proteomes" id="UP000053477"/>
    </source>
</evidence>
<organism evidence="2 3">
    <name type="scientific">Schizopora paradoxa</name>
    <dbReference type="NCBI Taxonomy" id="27342"/>
    <lineage>
        <taxon>Eukaryota</taxon>
        <taxon>Fungi</taxon>
        <taxon>Dikarya</taxon>
        <taxon>Basidiomycota</taxon>
        <taxon>Agaricomycotina</taxon>
        <taxon>Agaricomycetes</taxon>
        <taxon>Hymenochaetales</taxon>
        <taxon>Schizoporaceae</taxon>
        <taxon>Schizopora</taxon>
    </lineage>
</organism>
<dbReference type="OrthoDB" id="2579508at2759"/>
<evidence type="ECO:0000256" key="1">
    <source>
        <dbReference type="SAM" id="MobiDB-lite"/>
    </source>
</evidence>
<dbReference type="EMBL" id="KQ085893">
    <property type="protein sequence ID" value="KLO18586.1"/>
    <property type="molecule type" value="Genomic_DNA"/>
</dbReference>
<keyword evidence="3" id="KW-1185">Reference proteome</keyword>
<dbReference type="AlphaFoldDB" id="A0A0H2SNE5"/>
<sequence length="490" mass="56304">MFDWNRYNPRSRSVASNVQQYMAGATFPPLHFCPSAPAMPPEGHKSQKNKLTVRLERYRKLGQMNRFKAVRLATETRRFIEKHVPCEPYDEEEIDPETGECVYLPCEGYDIASIRPPPLRRIEDLGTSWVESFPLRTVESLVHMIPEYVEAKSWNFSTGNYARDVDETIFRYYIWKDTKPRDYTRYKKQTSLIVAYQPPYILAPRDFEQFVQTKNIPSFDELKGANQERLTSAQKVWSKIWDACKENCCHHFVLTNYMQWAFCGFSKGWKYGFTSNIVDAYPISEADKRAQSMASGSDKPRSPNVIEYLFYWVISSMDYADAYTLPSVPEPVEPSLFETLTPKQCHFPRVPRVAFAVVSASASDCNEEHQEEIPDSPGLDFELETPRASPVPFVDEHWVAHPSHSPVAMRDRSSFVAHWRRTYERAHRRRGAGPLTPISLIVDAPSPVMSDWSDDSVDTVMESTSGPSQGVYSIDPPYVENGYEAVSQFE</sequence>
<gene>
    <name evidence="2" type="ORF">SCHPADRAFT_899610</name>
</gene>
<accession>A0A0H2SNE5</accession>
<dbReference type="Proteomes" id="UP000053477">
    <property type="component" value="Unassembled WGS sequence"/>
</dbReference>
<proteinExistence type="predicted"/>
<feature type="region of interest" description="Disordered" evidence="1">
    <location>
        <begin position="457"/>
        <end position="476"/>
    </location>
</feature>
<name>A0A0H2SNE5_9AGAM</name>